<feature type="compositionally biased region" description="Basic residues" evidence="1">
    <location>
        <begin position="338"/>
        <end position="359"/>
    </location>
</feature>
<feature type="compositionally biased region" description="Acidic residues" evidence="1">
    <location>
        <begin position="411"/>
        <end position="423"/>
    </location>
</feature>
<keyword evidence="3" id="KW-1185">Reference proteome</keyword>
<reference evidence="4" key="1">
    <citation type="submission" date="2016-06" db="UniProtKB">
        <authorList>
            <consortium name="WormBaseParasite"/>
        </authorList>
    </citation>
    <scope>IDENTIFICATION</scope>
</reference>
<feature type="compositionally biased region" description="Basic and acidic residues" evidence="1">
    <location>
        <begin position="142"/>
        <end position="178"/>
    </location>
</feature>
<feature type="compositionally biased region" description="Polar residues" evidence="1">
    <location>
        <begin position="1"/>
        <end position="17"/>
    </location>
</feature>
<feature type="compositionally biased region" description="Basic and acidic residues" evidence="1">
    <location>
        <begin position="93"/>
        <end position="110"/>
    </location>
</feature>
<gene>
    <name evidence="2" type="ORF">NOO_LOCUS7500</name>
</gene>
<dbReference type="OrthoDB" id="5860245at2759"/>
<accession>A0A182EHC6</accession>
<dbReference type="Proteomes" id="UP000271087">
    <property type="component" value="Unassembled WGS sequence"/>
</dbReference>
<proteinExistence type="predicted"/>
<dbReference type="EMBL" id="UYRW01002703">
    <property type="protein sequence ID" value="VDK86391.1"/>
    <property type="molecule type" value="Genomic_DNA"/>
</dbReference>
<dbReference type="WBParaSite" id="nOo.2.0.1.t07500-RA">
    <property type="protein sequence ID" value="nOo.2.0.1.t07500-RA"/>
    <property type="gene ID" value="nOo.2.0.1.g07500"/>
</dbReference>
<feature type="compositionally biased region" description="Basic and acidic residues" evidence="1">
    <location>
        <begin position="18"/>
        <end position="27"/>
    </location>
</feature>
<feature type="compositionally biased region" description="Basic residues" evidence="1">
    <location>
        <begin position="459"/>
        <end position="472"/>
    </location>
</feature>
<feature type="region of interest" description="Disordered" evidence="1">
    <location>
        <begin position="69"/>
        <end position="472"/>
    </location>
</feature>
<evidence type="ECO:0000313" key="2">
    <source>
        <dbReference type="EMBL" id="VDK86391.1"/>
    </source>
</evidence>
<evidence type="ECO:0000313" key="4">
    <source>
        <dbReference type="WBParaSite" id="nOo.2.0.1.t07500-RA"/>
    </source>
</evidence>
<protein>
    <submittedName>
        <fullName evidence="4">Protein IWS1 homolog</fullName>
    </submittedName>
</protein>
<organism evidence="4">
    <name type="scientific">Onchocerca ochengi</name>
    <name type="common">Filarial nematode worm</name>
    <dbReference type="NCBI Taxonomy" id="42157"/>
    <lineage>
        <taxon>Eukaryota</taxon>
        <taxon>Metazoa</taxon>
        <taxon>Ecdysozoa</taxon>
        <taxon>Nematoda</taxon>
        <taxon>Chromadorea</taxon>
        <taxon>Rhabditida</taxon>
        <taxon>Spirurina</taxon>
        <taxon>Spiruromorpha</taxon>
        <taxon>Filarioidea</taxon>
        <taxon>Onchocercidae</taxon>
        <taxon>Onchocerca</taxon>
    </lineage>
</organism>
<name>A0A182EHC6_ONCOC</name>
<feature type="region of interest" description="Disordered" evidence="1">
    <location>
        <begin position="1"/>
        <end position="32"/>
    </location>
</feature>
<evidence type="ECO:0000256" key="1">
    <source>
        <dbReference type="SAM" id="MobiDB-lite"/>
    </source>
</evidence>
<reference evidence="2 3" key="2">
    <citation type="submission" date="2018-08" db="EMBL/GenBank/DDBJ databases">
        <authorList>
            <person name="Laetsch R D."/>
            <person name="Stevens L."/>
            <person name="Kumar S."/>
            <person name="Blaxter L. M."/>
        </authorList>
    </citation>
    <scope>NUCLEOTIDE SEQUENCE [LARGE SCALE GENOMIC DNA]</scope>
</reference>
<sequence>MSSMDGESSESFPGNSDKSADHSHGDPRAVGFSHASAVIIDTVTNGEKAMDQKQKGGCAQILNSEHGDSLHAISEASSGRRTEGSIENVVDEEACKDATEDQRIELKEGSSENTSEALESEKHDSVAASAGSSPPPSSAAPDELHLDTDTKSNSEEGDNKESSEVKNDSSKEVDGSKTDDDDDDKTDTEEGEDEVEKKKKVEDVDASDKAEDKAIDIADKKEEGSAKRVLPKWMVQDADAPPSPKEETDEKDEATVVTENEPTSGARGRGRGRKGRDTTRAVAKPYNEATAEHPQPESLASGRPRRSTRSNVDYAHPDVATVVAEQEDLENELQQKVNRSRGRGRGRGRGGRSGGRKRTAAGSDDGEDSDSEYGSHKKRKRAGSSGSRGRGRGRGRGRPSRSLGKKSNKEESDDDDEEMDLSDNDAGGSTGSGEESYKPAPSKRRAAAFAAEAHSPKTPPKKRGRAPAAKTH</sequence>
<feature type="compositionally biased region" description="Basic and acidic residues" evidence="1">
    <location>
        <begin position="195"/>
        <end position="226"/>
    </location>
</feature>
<evidence type="ECO:0000313" key="3">
    <source>
        <dbReference type="Proteomes" id="UP000271087"/>
    </source>
</evidence>
<dbReference type="AlphaFoldDB" id="A0A182EHC6"/>
<feature type="compositionally biased region" description="Basic residues" evidence="1">
    <location>
        <begin position="389"/>
        <end position="406"/>
    </location>
</feature>
<feature type="compositionally biased region" description="Acidic residues" evidence="1">
    <location>
        <begin position="179"/>
        <end position="194"/>
    </location>
</feature>